<evidence type="ECO:0000256" key="5">
    <source>
        <dbReference type="ARBA" id="ARBA00023015"/>
    </source>
</evidence>
<dbReference type="InterPro" id="IPR000679">
    <property type="entry name" value="Znf_GATA"/>
</dbReference>
<feature type="compositionally biased region" description="Low complexity" evidence="9">
    <location>
        <begin position="66"/>
        <end position="78"/>
    </location>
</feature>
<dbReference type="SUPFAM" id="SSF57716">
    <property type="entry name" value="Glucocorticoid receptor-like (DNA-binding domain)"/>
    <property type="match status" value="1"/>
</dbReference>
<feature type="region of interest" description="Disordered" evidence="9">
    <location>
        <begin position="1"/>
        <end position="123"/>
    </location>
</feature>
<dbReference type="GeneID" id="73377640"/>
<dbReference type="PROSITE" id="PS50114">
    <property type="entry name" value="GATA_ZN_FINGER_2"/>
    <property type="match status" value="1"/>
</dbReference>
<dbReference type="EMBL" id="JAHUZD010000016">
    <property type="protein sequence ID" value="KAI3407122.2"/>
    <property type="molecule type" value="Genomic_DNA"/>
</dbReference>
<keyword evidence="4" id="KW-0862">Zinc</keyword>
<protein>
    <recommendedName>
        <fullName evidence="10">GATA-type domain-containing protein</fullName>
    </recommendedName>
</protein>
<dbReference type="SMART" id="SM00401">
    <property type="entry name" value="ZnF_GATA"/>
    <property type="match status" value="1"/>
</dbReference>
<sequence length="611" mass="69563">MITGSSSVASSITSESTIKTISSSSTSFSGMDYQTKRPHHQETPTHQYNFEQPPQHQHQHQHQHQQQRPSPPQQQQQRQPPPPPPQQQQQQHVLQSLQNHSNTNRNHTPYKKSTTPDSPSIHDLILDDDNASLDIFKMYQHKSYLPHNQRISNIAWRIQNRKILTGNNTAPISGKISKPTSMAKSVSNPDRLMSKQQQKSQLQQLQQPQQQEPMKTTANGLDNALNSTKIVPGSNNPNLDEFDYVAHIRRISQEEYKSTNINGRDISQDNESFLSSYISSLNSKNPSNSSSSTIYNPPSDNTVMSSSFPTTKTSLMHRQSSIITEHNNDDTTTTTTNNNNNNRKFAGTTIANNTTTTTTSAPKKVLQCTNCQTRTTPLWRKSNTGLLLCNACGLFFKLHGVLRPLNNKTARTGTANVDFLKKKVGITATSSNDEKIGYNNINLFNELNVKPEQQQEKQQDRPQQKQKQQQQQQQTQQPSQQFAPNQNLIPLHRQQPQESQAPDEIDRLLNMNLFQSDFTTNTTLNQDLIFHDFAHHANKTEGEQFVDNRYGKIMQQSSLQQQQQKQESQQQQQQGQHLHQYQHHDELNLLDPNGIPPTDNVNNLNWLQFLS</sequence>
<dbReference type="CDD" id="cd00202">
    <property type="entry name" value="ZnF_GATA"/>
    <property type="match status" value="1"/>
</dbReference>
<feature type="compositionally biased region" description="Low complexity" evidence="9">
    <location>
        <begin position="465"/>
        <end position="481"/>
    </location>
</feature>
<dbReference type="InterPro" id="IPR039355">
    <property type="entry name" value="Transcription_factor_GATA"/>
</dbReference>
<name>A0AAI9T1V8_9ASCO</name>
<keyword evidence="7" id="KW-0539">Nucleus</keyword>
<evidence type="ECO:0000256" key="7">
    <source>
        <dbReference type="ARBA" id="ARBA00023242"/>
    </source>
</evidence>
<accession>A0AAI9T1V8</accession>
<feature type="compositionally biased region" description="Polar residues" evidence="9">
    <location>
        <begin position="93"/>
        <end position="118"/>
    </location>
</feature>
<keyword evidence="6" id="KW-0804">Transcription</keyword>
<evidence type="ECO:0000256" key="8">
    <source>
        <dbReference type="PROSITE-ProRule" id="PRU00094"/>
    </source>
</evidence>
<evidence type="ECO:0000256" key="9">
    <source>
        <dbReference type="SAM" id="MobiDB-lite"/>
    </source>
</evidence>
<dbReference type="GO" id="GO:0005634">
    <property type="term" value="C:nucleus"/>
    <property type="evidence" value="ECO:0007669"/>
    <property type="project" value="UniProtKB-SubCell"/>
</dbReference>
<dbReference type="GO" id="GO:0000122">
    <property type="term" value="P:negative regulation of transcription by RNA polymerase II"/>
    <property type="evidence" value="ECO:0007669"/>
    <property type="project" value="TreeGrafter"/>
</dbReference>
<feature type="domain" description="GATA-type" evidence="10">
    <location>
        <begin position="362"/>
        <end position="423"/>
    </location>
</feature>
<feature type="region of interest" description="Disordered" evidence="9">
    <location>
        <begin position="167"/>
        <end position="239"/>
    </location>
</feature>
<feature type="compositionally biased region" description="Basic and acidic residues" evidence="9">
    <location>
        <begin position="453"/>
        <end position="463"/>
    </location>
</feature>
<dbReference type="GO" id="GO:0000978">
    <property type="term" value="F:RNA polymerase II cis-regulatory region sequence-specific DNA binding"/>
    <property type="evidence" value="ECO:0007669"/>
    <property type="project" value="TreeGrafter"/>
</dbReference>
<evidence type="ECO:0000313" key="12">
    <source>
        <dbReference type="Proteomes" id="UP001202479"/>
    </source>
</evidence>
<dbReference type="Proteomes" id="UP001202479">
    <property type="component" value="Unassembled WGS sequence"/>
</dbReference>
<dbReference type="GO" id="GO:0008270">
    <property type="term" value="F:zinc ion binding"/>
    <property type="evidence" value="ECO:0007669"/>
    <property type="project" value="UniProtKB-KW"/>
</dbReference>
<comment type="subcellular location">
    <subcellularLocation>
        <location evidence="1">Nucleus</location>
    </subcellularLocation>
</comment>
<feature type="compositionally biased region" description="Low complexity" evidence="9">
    <location>
        <begin position="281"/>
        <end position="299"/>
    </location>
</feature>
<evidence type="ECO:0000313" key="11">
    <source>
        <dbReference type="EMBL" id="KAI3407122.2"/>
    </source>
</evidence>
<feature type="region of interest" description="Disordered" evidence="9">
    <location>
        <begin position="451"/>
        <end position="481"/>
    </location>
</feature>
<dbReference type="Pfam" id="PF08550">
    <property type="entry name" value="GATA_AreA"/>
    <property type="match status" value="1"/>
</dbReference>
<dbReference type="PRINTS" id="PR00619">
    <property type="entry name" value="GATAZNFINGER"/>
</dbReference>
<keyword evidence="2" id="KW-0479">Metal-binding</keyword>
<keyword evidence="5" id="KW-0805">Transcription regulation</keyword>
<feature type="compositionally biased region" description="Polar residues" evidence="9">
    <location>
        <begin position="178"/>
        <end position="188"/>
    </location>
</feature>
<dbReference type="AlphaFoldDB" id="A0AAI9T1V8"/>
<dbReference type="PROSITE" id="PS00344">
    <property type="entry name" value="GATA_ZN_FINGER_1"/>
    <property type="match status" value="1"/>
</dbReference>
<dbReference type="Gene3D" id="3.30.50.10">
    <property type="entry name" value="Erythroid Transcription Factor GATA-1, subunit A"/>
    <property type="match status" value="1"/>
</dbReference>
<comment type="caution">
    <text evidence="11">The sequence shown here is derived from an EMBL/GenBank/DDBJ whole genome shotgun (WGS) entry which is preliminary data.</text>
</comment>
<evidence type="ECO:0000256" key="2">
    <source>
        <dbReference type="ARBA" id="ARBA00022723"/>
    </source>
</evidence>
<feature type="compositionally biased region" description="Low complexity" evidence="9">
    <location>
        <begin position="1"/>
        <end position="29"/>
    </location>
</feature>
<dbReference type="PANTHER" id="PTHR10071">
    <property type="entry name" value="TRANSCRIPTION FACTOR GATA FAMILY MEMBER"/>
    <property type="match status" value="1"/>
</dbReference>
<feature type="compositionally biased region" description="Polar residues" evidence="9">
    <location>
        <begin position="212"/>
        <end position="238"/>
    </location>
</feature>
<dbReference type="Pfam" id="PF00320">
    <property type="entry name" value="GATA"/>
    <property type="match status" value="1"/>
</dbReference>
<feature type="region of interest" description="Disordered" evidence="9">
    <location>
        <begin position="555"/>
        <end position="580"/>
    </location>
</feature>
<feature type="compositionally biased region" description="Low complexity" evidence="9">
    <location>
        <begin position="194"/>
        <end position="211"/>
    </location>
</feature>
<dbReference type="GO" id="GO:0000981">
    <property type="term" value="F:DNA-binding transcription factor activity, RNA polymerase II-specific"/>
    <property type="evidence" value="ECO:0007669"/>
    <property type="project" value="TreeGrafter"/>
</dbReference>
<organism evidence="11 12">
    <name type="scientific">Candida oxycetoniae</name>
    <dbReference type="NCBI Taxonomy" id="497107"/>
    <lineage>
        <taxon>Eukaryota</taxon>
        <taxon>Fungi</taxon>
        <taxon>Dikarya</taxon>
        <taxon>Ascomycota</taxon>
        <taxon>Saccharomycotina</taxon>
        <taxon>Pichiomycetes</taxon>
        <taxon>Debaryomycetaceae</taxon>
        <taxon>Candida/Lodderomyces clade</taxon>
        <taxon>Candida</taxon>
    </lineage>
</organism>
<feature type="compositionally biased region" description="Low complexity" evidence="9">
    <location>
        <begin position="555"/>
        <end position="579"/>
    </location>
</feature>
<keyword evidence="3 8" id="KW-0863">Zinc-finger</keyword>
<proteinExistence type="predicted"/>
<evidence type="ECO:0000256" key="6">
    <source>
        <dbReference type="ARBA" id="ARBA00023163"/>
    </source>
</evidence>
<reference evidence="11" key="1">
    <citation type="journal article" date="2022" name="DNA Res.">
        <title>Genome analysis of five recently described species of the CUG-Ser clade uncovers Candida theae as a new hybrid lineage with pathogenic potential in the Candida parapsilosis species complex.</title>
        <authorList>
            <person name="Mixao V."/>
            <person name="Del Olmo V."/>
            <person name="Hegedusova E."/>
            <person name="Saus E."/>
            <person name="Pryszcz L."/>
            <person name="Cillingova A."/>
            <person name="Nosek J."/>
            <person name="Gabaldon T."/>
        </authorList>
    </citation>
    <scope>NUCLEOTIDE SEQUENCE</scope>
    <source>
        <strain evidence="11">CBS 10844</strain>
    </source>
</reference>
<evidence type="ECO:0000256" key="3">
    <source>
        <dbReference type="ARBA" id="ARBA00022771"/>
    </source>
</evidence>
<gene>
    <name evidence="11" type="ORF">KGF56_000023</name>
</gene>
<dbReference type="InterPro" id="IPR013088">
    <property type="entry name" value="Znf_NHR/GATA"/>
</dbReference>
<evidence type="ECO:0000256" key="1">
    <source>
        <dbReference type="ARBA" id="ARBA00004123"/>
    </source>
</evidence>
<dbReference type="RefSeq" id="XP_049182867.1">
    <property type="nucleotide sequence ID" value="XM_049323495.1"/>
</dbReference>
<feature type="region of interest" description="Disordered" evidence="9">
    <location>
        <begin position="281"/>
        <end position="303"/>
    </location>
</feature>
<keyword evidence="12" id="KW-1185">Reference proteome</keyword>
<dbReference type="GO" id="GO:0045944">
    <property type="term" value="P:positive regulation of transcription by RNA polymerase II"/>
    <property type="evidence" value="ECO:0007669"/>
    <property type="project" value="TreeGrafter"/>
</dbReference>
<evidence type="ECO:0000259" key="10">
    <source>
        <dbReference type="PROSITE" id="PS50114"/>
    </source>
</evidence>
<dbReference type="PANTHER" id="PTHR10071:SF281">
    <property type="entry name" value="BOX A-BINDING FACTOR-RELATED"/>
    <property type="match status" value="1"/>
</dbReference>
<dbReference type="InterPro" id="IPR013860">
    <property type="entry name" value="AreA_GATA"/>
</dbReference>
<evidence type="ECO:0000256" key="4">
    <source>
        <dbReference type="ARBA" id="ARBA00022833"/>
    </source>
</evidence>